<dbReference type="Pfam" id="PF20060">
    <property type="entry name" value="DUF6459"/>
    <property type="match status" value="1"/>
</dbReference>
<evidence type="ECO:0000313" key="2">
    <source>
        <dbReference type="EMBL" id="TJZ81474.1"/>
    </source>
</evidence>
<gene>
    <name evidence="2" type="ORF">FCG67_02285</name>
</gene>
<organism evidence="2 3">
    <name type="scientific">Rhodococcus oryzae</name>
    <dbReference type="NCBI Taxonomy" id="2571143"/>
    <lineage>
        <taxon>Bacteria</taxon>
        <taxon>Bacillati</taxon>
        <taxon>Actinomycetota</taxon>
        <taxon>Actinomycetes</taxon>
        <taxon>Mycobacteriales</taxon>
        <taxon>Nocardiaceae</taxon>
        <taxon>Rhodococcus</taxon>
    </lineage>
</organism>
<proteinExistence type="predicted"/>
<dbReference type="Proteomes" id="UP000305109">
    <property type="component" value="Unassembled WGS sequence"/>
</dbReference>
<keyword evidence="3" id="KW-1185">Reference proteome</keyword>
<feature type="region of interest" description="Disordered" evidence="1">
    <location>
        <begin position="1"/>
        <end position="56"/>
    </location>
</feature>
<dbReference type="EMBL" id="SUMD01000001">
    <property type="protein sequence ID" value="TJZ81474.1"/>
    <property type="molecule type" value="Genomic_DNA"/>
</dbReference>
<sequence>MRDTHRFLTQAPRCEPPITGRTESRAAAHRAPTRSPHSGRSPVSGRGHGRPPAEPVAIDPEAQRFAEHALRLTLEVLDRRRPPAQLRPLLAPALVGLVGALAQRPLPARGLGVACLGRVHLRPSGADSAEVFGSYSRGPRMFAVAARLERTPAALGWGGWRVTSLQVG</sequence>
<evidence type="ECO:0000256" key="1">
    <source>
        <dbReference type="SAM" id="MobiDB-lite"/>
    </source>
</evidence>
<dbReference type="InterPro" id="IPR045596">
    <property type="entry name" value="DUF6459"/>
</dbReference>
<reference evidence="2 3" key="1">
    <citation type="submission" date="2019-04" db="EMBL/GenBank/DDBJ databases">
        <title>Rhodococcus oryzae sp. nov., a novel actinomycete isolated from rhizosphere soil of rice (Oryza sativa L.).</title>
        <authorList>
            <person name="Li C."/>
        </authorList>
    </citation>
    <scope>NUCLEOTIDE SEQUENCE [LARGE SCALE GENOMIC DNA]</scope>
    <source>
        <strain evidence="2 3">NEAU-CX67</strain>
    </source>
</reference>
<protein>
    <submittedName>
        <fullName evidence="2">Uncharacterized protein</fullName>
    </submittedName>
</protein>
<comment type="caution">
    <text evidence="2">The sequence shown here is derived from an EMBL/GenBank/DDBJ whole genome shotgun (WGS) entry which is preliminary data.</text>
</comment>
<evidence type="ECO:0000313" key="3">
    <source>
        <dbReference type="Proteomes" id="UP000305109"/>
    </source>
</evidence>
<accession>A0ABY2RQX4</accession>
<name>A0ABY2RQX4_9NOCA</name>